<sequence>MTAIANSYNHSEKTSQTFSFNSINRNEPKTSQPKDLLNWLEGHEAVEIEGIGGFDFKNFPESQKKFQTIYFHLKGEVESFYSLFRGLVLAGHPKEVFIESIHEKRYFTLKYYQSNEGIAKAYVNKLFKLIEDEIRFKKVLKKIIQNQKKHQLEESLLYSELS</sequence>
<comment type="caution">
    <text evidence="1">The sequence shown here is derived from an EMBL/GenBank/DDBJ whole genome shotgun (WGS) entry which is preliminary data.</text>
</comment>
<gene>
    <name evidence="1" type="ORF">ACFFUR_15785</name>
</gene>
<name>A0ABV5J9U8_9BACT</name>
<proteinExistence type="predicted"/>
<reference evidence="1 2" key="1">
    <citation type="submission" date="2024-09" db="EMBL/GenBank/DDBJ databases">
        <authorList>
            <person name="Sun Q."/>
            <person name="Mori K."/>
        </authorList>
    </citation>
    <scope>NUCLEOTIDE SEQUENCE [LARGE SCALE GENOMIC DNA]</scope>
    <source>
        <strain evidence="1 2">CECT 7682</strain>
    </source>
</reference>
<organism evidence="1 2">
    <name type="scientific">Echinicola jeungdonensis</name>
    <dbReference type="NCBI Taxonomy" id="709343"/>
    <lineage>
        <taxon>Bacteria</taxon>
        <taxon>Pseudomonadati</taxon>
        <taxon>Bacteroidota</taxon>
        <taxon>Cytophagia</taxon>
        <taxon>Cytophagales</taxon>
        <taxon>Cyclobacteriaceae</taxon>
        <taxon>Echinicola</taxon>
    </lineage>
</organism>
<accession>A0ABV5J9U8</accession>
<keyword evidence="2" id="KW-1185">Reference proteome</keyword>
<dbReference type="Proteomes" id="UP001589654">
    <property type="component" value="Unassembled WGS sequence"/>
</dbReference>
<dbReference type="RefSeq" id="WP_290248676.1">
    <property type="nucleotide sequence ID" value="NZ_JAUFQT010000001.1"/>
</dbReference>
<evidence type="ECO:0000313" key="1">
    <source>
        <dbReference type="EMBL" id="MFB9213277.1"/>
    </source>
</evidence>
<evidence type="ECO:0000313" key="2">
    <source>
        <dbReference type="Proteomes" id="UP001589654"/>
    </source>
</evidence>
<dbReference type="EMBL" id="JBHMEW010000067">
    <property type="protein sequence ID" value="MFB9213277.1"/>
    <property type="molecule type" value="Genomic_DNA"/>
</dbReference>
<protein>
    <submittedName>
        <fullName evidence="1">Uncharacterized protein</fullName>
    </submittedName>
</protein>